<organism evidence="3 4">
    <name type="scientific">Halopseudomonas sabulinigri</name>
    <dbReference type="NCBI Taxonomy" id="472181"/>
    <lineage>
        <taxon>Bacteria</taxon>
        <taxon>Pseudomonadati</taxon>
        <taxon>Pseudomonadota</taxon>
        <taxon>Gammaproteobacteria</taxon>
        <taxon>Pseudomonadales</taxon>
        <taxon>Pseudomonadaceae</taxon>
        <taxon>Halopseudomonas</taxon>
    </lineage>
</organism>
<dbReference type="PANTHER" id="PTHR13194">
    <property type="entry name" value="COMPLEX I INTERMEDIATE-ASSOCIATED PROTEIN 30"/>
    <property type="match status" value="1"/>
</dbReference>
<dbReference type="Proteomes" id="UP001486808">
    <property type="component" value="Unassembled WGS sequence"/>
</dbReference>
<proteinExistence type="inferred from homology"/>
<keyword evidence="4" id="KW-1185">Reference proteome</keyword>
<reference evidence="3 4" key="1">
    <citation type="submission" date="2024-04" db="EMBL/GenBank/DDBJ databases">
        <title>Draft genome sequence of Halopseudomonas sabulinigri NBRC 116187.</title>
        <authorList>
            <person name="Miyakawa T."/>
            <person name="Kusuya Y."/>
            <person name="Miura T."/>
        </authorList>
    </citation>
    <scope>NUCLEOTIDE SEQUENCE [LARGE SCALE GENOMIC DNA]</scope>
    <source>
        <strain evidence="3 4">4NH20-0042</strain>
    </source>
</reference>
<dbReference type="InterPro" id="IPR013857">
    <property type="entry name" value="NADH-UbQ_OxRdtase-assoc_prot30"/>
</dbReference>
<sequence>MQKHPTTDGPSVSPDQLIDVYCANAVDATPWRVITDEVMGGVSTASLQQGERLGSPCTCLRGRTRLENNGGFVQMKHPVAPDVKTANYTGIFVELAGPAHEYELRVKTSQLDKPWQSFRHTLAVTPAWTRFIVPYSELHPHRTEATLAPESILSVAIVAIGTAFDVDVGVRRLGFYR</sequence>
<dbReference type="Pfam" id="PF08547">
    <property type="entry name" value="CIA30"/>
    <property type="match status" value="1"/>
</dbReference>
<dbReference type="InterPro" id="IPR039131">
    <property type="entry name" value="NDUFAF1"/>
</dbReference>
<protein>
    <recommendedName>
        <fullName evidence="2">NADH:ubiquinone oxidoreductase intermediate-associated protein 30 domain-containing protein</fullName>
    </recommendedName>
</protein>
<dbReference type="PANTHER" id="PTHR13194:SF19">
    <property type="entry name" value="NAD(P)-BINDING ROSSMANN-FOLD SUPERFAMILY PROTEIN"/>
    <property type="match status" value="1"/>
</dbReference>
<evidence type="ECO:0000256" key="1">
    <source>
        <dbReference type="ARBA" id="ARBA00007884"/>
    </source>
</evidence>
<name>A0ABP9ZJM1_9GAMM</name>
<dbReference type="EMBL" id="BAABWD010000001">
    <property type="protein sequence ID" value="GAA6129660.1"/>
    <property type="molecule type" value="Genomic_DNA"/>
</dbReference>
<gene>
    <name evidence="3" type="ORF">NBRC116187_00200</name>
</gene>
<feature type="domain" description="NADH:ubiquinone oxidoreductase intermediate-associated protein 30" evidence="2">
    <location>
        <begin position="27"/>
        <end position="150"/>
    </location>
</feature>
<evidence type="ECO:0000313" key="4">
    <source>
        <dbReference type="Proteomes" id="UP001486808"/>
    </source>
</evidence>
<dbReference type="RefSeq" id="WP_353385455.1">
    <property type="nucleotide sequence ID" value="NZ_BAABWD010000001.1"/>
</dbReference>
<comment type="caution">
    <text evidence="3">The sequence shown here is derived from an EMBL/GenBank/DDBJ whole genome shotgun (WGS) entry which is preliminary data.</text>
</comment>
<comment type="similarity">
    <text evidence="1">Belongs to the CIA30 family.</text>
</comment>
<dbReference type="SUPFAM" id="SSF49785">
    <property type="entry name" value="Galactose-binding domain-like"/>
    <property type="match status" value="1"/>
</dbReference>
<evidence type="ECO:0000313" key="3">
    <source>
        <dbReference type="EMBL" id="GAA6129660.1"/>
    </source>
</evidence>
<dbReference type="InterPro" id="IPR008979">
    <property type="entry name" value="Galactose-bd-like_sf"/>
</dbReference>
<accession>A0ABP9ZJM1</accession>
<evidence type="ECO:0000259" key="2">
    <source>
        <dbReference type="Pfam" id="PF08547"/>
    </source>
</evidence>